<dbReference type="Pfam" id="PF00903">
    <property type="entry name" value="Glyoxalase"/>
    <property type="match status" value="1"/>
</dbReference>
<dbReference type="Proteomes" id="UP000074914">
    <property type="component" value="Chromosome"/>
</dbReference>
<dbReference type="InterPro" id="IPR037523">
    <property type="entry name" value="VOC_core"/>
</dbReference>
<feature type="signal peptide" evidence="1">
    <location>
        <begin position="1"/>
        <end position="28"/>
    </location>
</feature>
<evidence type="ECO:0000313" key="3">
    <source>
        <dbReference type="EMBL" id="AMP15901.1"/>
    </source>
</evidence>
<keyword evidence="1" id="KW-0732">Signal</keyword>
<feature type="domain" description="VOC" evidence="2">
    <location>
        <begin position="177"/>
        <end position="295"/>
    </location>
</feature>
<dbReference type="PANTHER" id="PTHR33993">
    <property type="entry name" value="GLYOXALASE-RELATED"/>
    <property type="match status" value="1"/>
</dbReference>
<sequence length="305" mass="32898">MQSHLARHFLRKRLLAAMLAVVSVVPLAAAPLHLPPVTNPVSQEHHVGKPIFFELVTPDLAAAKRFYAGLFGWTFRDIQNDGVQYAEASLNGHPVAGMVHKDLAPGQQRQPVWLSFISVRDVDGVKKIAVQHGAKVLFEPHSIPDRGREAVLSDPQGAVFAVLASSSGDPPDVLAAPGEWIWSSLHTTDADTDAAFYQALFDYEVFDASSEAGAQHLMLASDNYARASANTLPPNRPNALPHWLNYVRVDDVVKSTQALVALGGRVLVAARTDRHGGKVAVVADPSGAPFGMLEWTDADSKEVSK</sequence>
<name>A0ABN4MD06_9BURK</name>
<gene>
    <name evidence="3" type="ORF">CPter291_3667</name>
</gene>
<dbReference type="RefSeq" id="WP_062117456.1">
    <property type="nucleotide sequence ID" value="NZ_CP013236.1"/>
</dbReference>
<evidence type="ECO:0000256" key="1">
    <source>
        <dbReference type="SAM" id="SignalP"/>
    </source>
</evidence>
<dbReference type="CDD" id="cd07247">
    <property type="entry name" value="SgaA_N_like"/>
    <property type="match status" value="1"/>
</dbReference>
<organism evidence="3 4">
    <name type="scientific">Collimonas pratensis</name>
    <dbReference type="NCBI Taxonomy" id="279113"/>
    <lineage>
        <taxon>Bacteria</taxon>
        <taxon>Pseudomonadati</taxon>
        <taxon>Pseudomonadota</taxon>
        <taxon>Betaproteobacteria</taxon>
        <taxon>Burkholderiales</taxon>
        <taxon>Oxalobacteraceae</taxon>
        <taxon>Collimonas</taxon>
    </lineage>
</organism>
<dbReference type="SUPFAM" id="SSF54593">
    <property type="entry name" value="Glyoxalase/Bleomycin resistance protein/Dihydroxybiphenyl dioxygenase"/>
    <property type="match status" value="2"/>
</dbReference>
<dbReference type="Gene3D" id="3.10.180.10">
    <property type="entry name" value="2,3-Dihydroxybiphenyl 1,2-Dioxygenase, domain 1"/>
    <property type="match status" value="2"/>
</dbReference>
<dbReference type="InterPro" id="IPR029068">
    <property type="entry name" value="Glyas_Bleomycin-R_OHBP_Dase"/>
</dbReference>
<accession>A0ABN4MD06</accession>
<dbReference type="PROSITE" id="PS51819">
    <property type="entry name" value="VOC"/>
    <property type="match status" value="2"/>
</dbReference>
<feature type="domain" description="VOC" evidence="2">
    <location>
        <begin position="49"/>
        <end position="165"/>
    </location>
</feature>
<proteinExistence type="predicted"/>
<keyword evidence="4" id="KW-1185">Reference proteome</keyword>
<dbReference type="InterPro" id="IPR004360">
    <property type="entry name" value="Glyas_Fos-R_dOase_dom"/>
</dbReference>
<reference evidence="3 4" key="1">
    <citation type="submission" date="2015-11" db="EMBL/GenBank/DDBJ databases">
        <title>Exploring the genomic traits of fungus-feeding bacterial genus Collimonas.</title>
        <authorList>
            <person name="Song C."/>
            <person name="Schmidt R."/>
            <person name="de Jager V."/>
            <person name="Krzyzanowska D."/>
            <person name="Jongedijk E."/>
            <person name="Cankar K."/>
            <person name="Beekwilder J."/>
            <person name="van Veen A."/>
            <person name="de Boer W."/>
            <person name="van Veen J.A."/>
            <person name="Garbeva P."/>
        </authorList>
    </citation>
    <scope>NUCLEOTIDE SEQUENCE [LARGE SCALE GENOMIC DNA]</scope>
    <source>
        <strain evidence="3 4">Ter291</strain>
    </source>
</reference>
<evidence type="ECO:0000259" key="2">
    <source>
        <dbReference type="PROSITE" id="PS51819"/>
    </source>
</evidence>
<dbReference type="InterPro" id="IPR041581">
    <property type="entry name" value="Glyoxalase_6"/>
</dbReference>
<feature type="chain" id="PRO_5046652922" evidence="1">
    <location>
        <begin position="29"/>
        <end position="305"/>
    </location>
</feature>
<dbReference type="InterPro" id="IPR052164">
    <property type="entry name" value="Anthracycline_SecMetBiosynth"/>
</dbReference>
<evidence type="ECO:0000313" key="4">
    <source>
        <dbReference type="Proteomes" id="UP000074914"/>
    </source>
</evidence>
<protein>
    <submittedName>
        <fullName evidence="3">Glyoxalase/Bleomycin resistance /Dioxygenase superfamily protein</fullName>
    </submittedName>
</protein>
<dbReference type="Pfam" id="PF18029">
    <property type="entry name" value="Glyoxalase_6"/>
    <property type="match status" value="1"/>
</dbReference>
<dbReference type="PANTHER" id="PTHR33993:SF14">
    <property type="entry name" value="GB|AAF24581.1"/>
    <property type="match status" value="1"/>
</dbReference>
<dbReference type="EMBL" id="CP013236">
    <property type="protein sequence ID" value="AMP15901.1"/>
    <property type="molecule type" value="Genomic_DNA"/>
</dbReference>